<evidence type="ECO:0000313" key="1">
    <source>
        <dbReference type="EMBL" id="JAD45028.1"/>
    </source>
</evidence>
<dbReference type="EMBL" id="GBRH01252867">
    <property type="protein sequence ID" value="JAD45028.1"/>
    <property type="molecule type" value="Transcribed_RNA"/>
</dbReference>
<sequence length="35" mass="4183">MWKLRLASYDFPLVYSLDHALTDNFSYFVLTTQLI</sequence>
<reference evidence="1" key="2">
    <citation type="journal article" date="2015" name="Data Brief">
        <title>Shoot transcriptome of the giant reed, Arundo donax.</title>
        <authorList>
            <person name="Barrero R.A."/>
            <person name="Guerrero F.D."/>
            <person name="Moolhuijzen P."/>
            <person name="Goolsby J.A."/>
            <person name="Tidwell J."/>
            <person name="Bellgard S.E."/>
            <person name="Bellgard M.I."/>
        </authorList>
    </citation>
    <scope>NUCLEOTIDE SEQUENCE</scope>
    <source>
        <tissue evidence="1">Shoot tissue taken approximately 20 cm above the soil surface</tissue>
    </source>
</reference>
<proteinExistence type="predicted"/>
<reference evidence="1" key="1">
    <citation type="submission" date="2014-09" db="EMBL/GenBank/DDBJ databases">
        <authorList>
            <person name="Magalhaes I.L.F."/>
            <person name="Oliveira U."/>
            <person name="Santos F.R."/>
            <person name="Vidigal T.H.D.A."/>
            <person name="Brescovit A.D."/>
            <person name="Santos A.J."/>
        </authorList>
    </citation>
    <scope>NUCLEOTIDE SEQUENCE</scope>
    <source>
        <tissue evidence="1">Shoot tissue taken approximately 20 cm above the soil surface</tissue>
    </source>
</reference>
<organism evidence="1">
    <name type="scientific">Arundo donax</name>
    <name type="common">Giant reed</name>
    <name type="synonym">Donax arundinaceus</name>
    <dbReference type="NCBI Taxonomy" id="35708"/>
    <lineage>
        <taxon>Eukaryota</taxon>
        <taxon>Viridiplantae</taxon>
        <taxon>Streptophyta</taxon>
        <taxon>Embryophyta</taxon>
        <taxon>Tracheophyta</taxon>
        <taxon>Spermatophyta</taxon>
        <taxon>Magnoliopsida</taxon>
        <taxon>Liliopsida</taxon>
        <taxon>Poales</taxon>
        <taxon>Poaceae</taxon>
        <taxon>PACMAD clade</taxon>
        <taxon>Arundinoideae</taxon>
        <taxon>Arundineae</taxon>
        <taxon>Arundo</taxon>
    </lineage>
</organism>
<dbReference type="AlphaFoldDB" id="A0A0A9A510"/>
<protein>
    <submittedName>
        <fullName evidence="1">Uncharacterized protein</fullName>
    </submittedName>
</protein>
<accession>A0A0A9A510</accession>
<name>A0A0A9A510_ARUDO</name>